<keyword evidence="2" id="KW-1185">Reference proteome</keyword>
<evidence type="ECO:0000313" key="1">
    <source>
        <dbReference type="EMBL" id="GEA82533.1"/>
    </source>
</evidence>
<evidence type="ECO:0000313" key="2">
    <source>
        <dbReference type="Proteomes" id="UP000315842"/>
    </source>
</evidence>
<sequence length="64" mass="7064">MLDRYTITKDGSTRQFWNWMQCLTPDEVRGELATAGFGEVEVYGDVAGADHDPDSPVFAVVARA</sequence>
<name>A0A4Y3KF08_CELUD</name>
<proteinExistence type="predicted"/>
<dbReference type="AlphaFoldDB" id="A0A4Y3KF08"/>
<organism evidence="1 2">
    <name type="scientific">Cellulomonas uda</name>
    <dbReference type="NCBI Taxonomy" id="1714"/>
    <lineage>
        <taxon>Bacteria</taxon>
        <taxon>Bacillati</taxon>
        <taxon>Actinomycetota</taxon>
        <taxon>Actinomycetes</taxon>
        <taxon>Micrococcales</taxon>
        <taxon>Cellulomonadaceae</taxon>
        <taxon>Cellulomonas</taxon>
    </lineage>
</organism>
<evidence type="ECO:0008006" key="3">
    <source>
        <dbReference type="Google" id="ProtNLM"/>
    </source>
</evidence>
<gene>
    <name evidence="1" type="ORF">CUD01_29770</name>
</gene>
<comment type="caution">
    <text evidence="1">The sequence shown here is derived from an EMBL/GenBank/DDBJ whole genome shotgun (WGS) entry which is preliminary data.</text>
</comment>
<accession>A0A4Y3KF08</accession>
<reference evidence="1 2" key="1">
    <citation type="submission" date="2019-06" db="EMBL/GenBank/DDBJ databases">
        <title>Whole genome shotgun sequence of Cellulomonas uda NBRC 3747.</title>
        <authorList>
            <person name="Hosoyama A."/>
            <person name="Uohara A."/>
            <person name="Ohji S."/>
            <person name="Ichikawa N."/>
        </authorList>
    </citation>
    <scope>NUCLEOTIDE SEQUENCE [LARGE SCALE GENOMIC DNA]</scope>
    <source>
        <strain evidence="1 2">NBRC 3747</strain>
    </source>
</reference>
<dbReference type="Proteomes" id="UP000315842">
    <property type="component" value="Unassembled WGS sequence"/>
</dbReference>
<dbReference type="EMBL" id="BJLP01000067">
    <property type="protein sequence ID" value="GEA82533.1"/>
    <property type="molecule type" value="Genomic_DNA"/>
</dbReference>
<protein>
    <recommendedName>
        <fullName evidence="3">Methyltransferase type 11 domain-containing protein</fullName>
    </recommendedName>
</protein>
<dbReference type="RefSeq" id="WP_141322308.1">
    <property type="nucleotide sequence ID" value="NZ_BJLP01000067.1"/>
</dbReference>